<dbReference type="STRING" id="1120990.SAMN03080614_100750"/>
<evidence type="ECO:0000313" key="3">
    <source>
        <dbReference type="Proteomes" id="UP000243819"/>
    </source>
</evidence>
<keyword evidence="1" id="KW-1133">Transmembrane helix</keyword>
<evidence type="ECO:0000313" key="2">
    <source>
        <dbReference type="EMBL" id="SES77956.1"/>
    </source>
</evidence>
<dbReference type="EMBL" id="FOIF01000007">
    <property type="protein sequence ID" value="SES77956.1"/>
    <property type="molecule type" value="Genomic_DNA"/>
</dbReference>
<dbReference type="Proteomes" id="UP000243819">
    <property type="component" value="Unassembled WGS sequence"/>
</dbReference>
<protein>
    <recommendedName>
        <fullName evidence="4">Heat induced stress protein YflT</fullName>
    </recommendedName>
</protein>
<gene>
    <name evidence="2" type="ORF">SAMN03080614_100750</name>
</gene>
<proteinExistence type="predicted"/>
<keyword evidence="1" id="KW-0472">Membrane</keyword>
<name>A0A1H9Z8T1_9FIRM</name>
<evidence type="ECO:0008006" key="4">
    <source>
        <dbReference type="Google" id="ProtNLM"/>
    </source>
</evidence>
<keyword evidence="1" id="KW-0812">Transmembrane</keyword>
<dbReference type="AlphaFoldDB" id="A0A1H9Z8T1"/>
<organism evidence="2 3">
    <name type="scientific">Anaerobranca gottschalkii DSM 13577</name>
    <dbReference type="NCBI Taxonomy" id="1120990"/>
    <lineage>
        <taxon>Bacteria</taxon>
        <taxon>Bacillati</taxon>
        <taxon>Bacillota</taxon>
        <taxon>Clostridia</taxon>
        <taxon>Eubacteriales</taxon>
        <taxon>Proteinivoracaceae</taxon>
        <taxon>Anaerobranca</taxon>
    </lineage>
</organism>
<dbReference type="RefSeq" id="WP_091349259.1">
    <property type="nucleotide sequence ID" value="NZ_FOIF01000007.1"/>
</dbReference>
<feature type="transmembrane region" description="Helical" evidence="1">
    <location>
        <begin position="117"/>
        <end position="140"/>
    </location>
</feature>
<accession>A0A1H9Z8T1</accession>
<keyword evidence="3" id="KW-1185">Reference proteome</keyword>
<dbReference type="InterPro" id="IPR052948">
    <property type="entry name" value="Low_temp-induced_all0457"/>
</dbReference>
<feature type="transmembrane region" description="Helical" evidence="1">
    <location>
        <begin position="86"/>
        <end position="111"/>
    </location>
</feature>
<reference evidence="3" key="1">
    <citation type="submission" date="2016-10" db="EMBL/GenBank/DDBJ databases">
        <authorList>
            <person name="Varghese N."/>
            <person name="Submissions S."/>
        </authorList>
    </citation>
    <scope>NUCLEOTIDE SEQUENCE [LARGE SCALE GENOMIC DNA]</scope>
    <source>
        <strain evidence="3">DSM 13577</strain>
    </source>
</reference>
<dbReference type="PANTHER" id="PTHR36109">
    <property type="entry name" value="MEMBRANE PROTEIN-RELATED"/>
    <property type="match status" value="1"/>
</dbReference>
<evidence type="ECO:0000256" key="1">
    <source>
        <dbReference type="SAM" id="Phobius"/>
    </source>
</evidence>
<sequence>MDRKIVGFFKDNHTAEKAVKELREKGIKGEISILAKHKVEEQYRGENNSNYRAEGMEYLSKYSYDGIEPLMEGGQYRELSYEDQNLADGTIIGGALGGLSGLALGAGLFIIPGAGPIIAAGPLAGILTGALTGGVAGGLVDYGIPEEHSKYYEQQLHAGDFITIINCSEEDKDKVIKILRENNVKEVKVH</sequence>
<dbReference type="PANTHER" id="PTHR36109:SF2">
    <property type="entry name" value="MEMBRANE PROTEIN"/>
    <property type="match status" value="1"/>
</dbReference>